<dbReference type="OrthoDB" id="8418771at2"/>
<dbReference type="Proteomes" id="UP000308181">
    <property type="component" value="Unassembled WGS sequence"/>
</dbReference>
<comment type="caution">
    <text evidence="1">The sequence shown here is derived from an EMBL/GenBank/DDBJ whole genome shotgun (WGS) entry which is preliminary data.</text>
</comment>
<dbReference type="RefSeq" id="WP_136825238.1">
    <property type="nucleotide sequence ID" value="NZ_SWBP01000001.1"/>
</dbReference>
<evidence type="ECO:0000313" key="2">
    <source>
        <dbReference type="Proteomes" id="UP000308181"/>
    </source>
</evidence>
<sequence>MNLHKENYETLSEAMNALKEKGFTYEFDIKNANLYHKDAEKEFKAHQLKVVEIHRFEGLTNPADSSILYAILCEDGSKGLLVDAYGMYADTDKTAFMSEVEIISE</sequence>
<keyword evidence="2" id="KW-1185">Reference proteome</keyword>
<accession>A0A4U1C6E5</accession>
<reference evidence="1 2" key="1">
    <citation type="submission" date="2019-04" db="EMBL/GenBank/DDBJ databases">
        <title>Pedobacter sp. AR-3-17 sp. nov., isolated from Arctic soil.</title>
        <authorList>
            <person name="Dahal R.H."/>
            <person name="Kim D.-U."/>
        </authorList>
    </citation>
    <scope>NUCLEOTIDE SEQUENCE [LARGE SCALE GENOMIC DNA]</scope>
    <source>
        <strain evidence="1 2">AR-3-17</strain>
    </source>
</reference>
<organism evidence="1 2">
    <name type="scientific">Pedobacter cryophilus</name>
    <dbReference type="NCBI Taxonomy" id="2571271"/>
    <lineage>
        <taxon>Bacteria</taxon>
        <taxon>Pseudomonadati</taxon>
        <taxon>Bacteroidota</taxon>
        <taxon>Sphingobacteriia</taxon>
        <taxon>Sphingobacteriales</taxon>
        <taxon>Sphingobacteriaceae</taxon>
        <taxon>Pedobacter</taxon>
    </lineage>
</organism>
<dbReference type="AlphaFoldDB" id="A0A4U1C6E5"/>
<proteinExistence type="predicted"/>
<evidence type="ECO:0000313" key="1">
    <source>
        <dbReference type="EMBL" id="TKC01033.1"/>
    </source>
</evidence>
<dbReference type="EMBL" id="SWBP01000001">
    <property type="protein sequence ID" value="TKC01033.1"/>
    <property type="molecule type" value="Genomic_DNA"/>
</dbReference>
<name>A0A4U1C6E5_9SPHI</name>
<gene>
    <name evidence="1" type="ORF">FA046_04985</name>
</gene>
<protein>
    <submittedName>
        <fullName evidence="1">Phosphoribosylpyrophosphate synthetase</fullName>
    </submittedName>
</protein>